<protein>
    <recommendedName>
        <fullName evidence="4">Secreted protein</fullName>
    </recommendedName>
</protein>
<feature type="signal peptide" evidence="1">
    <location>
        <begin position="1"/>
        <end position="24"/>
    </location>
</feature>
<gene>
    <name evidence="2" type="ORF">BDA99DRAFT_330812</name>
</gene>
<name>A0AAD5JYX8_9FUNG</name>
<dbReference type="AlphaFoldDB" id="A0AAD5JYX8"/>
<reference evidence="2" key="1">
    <citation type="journal article" date="2022" name="IScience">
        <title>Evolution of zygomycete secretomes and the origins of terrestrial fungal ecologies.</title>
        <authorList>
            <person name="Chang Y."/>
            <person name="Wang Y."/>
            <person name="Mondo S."/>
            <person name="Ahrendt S."/>
            <person name="Andreopoulos W."/>
            <person name="Barry K."/>
            <person name="Beard J."/>
            <person name="Benny G.L."/>
            <person name="Blankenship S."/>
            <person name="Bonito G."/>
            <person name="Cuomo C."/>
            <person name="Desiro A."/>
            <person name="Gervers K.A."/>
            <person name="Hundley H."/>
            <person name="Kuo A."/>
            <person name="LaButti K."/>
            <person name="Lang B.F."/>
            <person name="Lipzen A."/>
            <person name="O'Donnell K."/>
            <person name="Pangilinan J."/>
            <person name="Reynolds N."/>
            <person name="Sandor L."/>
            <person name="Smith M.E."/>
            <person name="Tsang A."/>
            <person name="Grigoriev I.V."/>
            <person name="Stajich J.E."/>
            <person name="Spatafora J.W."/>
        </authorList>
    </citation>
    <scope>NUCLEOTIDE SEQUENCE</scope>
    <source>
        <strain evidence="2">RSA 2281</strain>
    </source>
</reference>
<organism evidence="2 3">
    <name type="scientific">Phascolomyces articulosus</name>
    <dbReference type="NCBI Taxonomy" id="60185"/>
    <lineage>
        <taxon>Eukaryota</taxon>
        <taxon>Fungi</taxon>
        <taxon>Fungi incertae sedis</taxon>
        <taxon>Mucoromycota</taxon>
        <taxon>Mucoromycotina</taxon>
        <taxon>Mucoromycetes</taxon>
        <taxon>Mucorales</taxon>
        <taxon>Lichtheimiaceae</taxon>
        <taxon>Phascolomyces</taxon>
    </lineage>
</organism>
<accession>A0AAD5JYX8</accession>
<keyword evidence="1" id="KW-0732">Signal</keyword>
<keyword evidence="3" id="KW-1185">Reference proteome</keyword>
<evidence type="ECO:0000313" key="3">
    <source>
        <dbReference type="Proteomes" id="UP001209540"/>
    </source>
</evidence>
<proteinExistence type="predicted"/>
<dbReference type="Proteomes" id="UP001209540">
    <property type="component" value="Unassembled WGS sequence"/>
</dbReference>
<evidence type="ECO:0000256" key="1">
    <source>
        <dbReference type="SAM" id="SignalP"/>
    </source>
</evidence>
<dbReference type="EMBL" id="JAIXMP010000070">
    <property type="protein sequence ID" value="KAI9243562.1"/>
    <property type="molecule type" value="Genomic_DNA"/>
</dbReference>
<sequence>MKNTLIIPLMLATVSLDTWRIVKCFLHLMVSSKPPPSTTSTTTKSASGFFVNCDMPCKIYCIEMFESNVKVIIKSLIKKICCSSSTCC</sequence>
<evidence type="ECO:0000313" key="2">
    <source>
        <dbReference type="EMBL" id="KAI9243562.1"/>
    </source>
</evidence>
<feature type="chain" id="PRO_5041964550" description="Secreted protein" evidence="1">
    <location>
        <begin position="25"/>
        <end position="88"/>
    </location>
</feature>
<evidence type="ECO:0008006" key="4">
    <source>
        <dbReference type="Google" id="ProtNLM"/>
    </source>
</evidence>
<comment type="caution">
    <text evidence="2">The sequence shown here is derived from an EMBL/GenBank/DDBJ whole genome shotgun (WGS) entry which is preliminary data.</text>
</comment>
<reference evidence="2" key="2">
    <citation type="submission" date="2023-02" db="EMBL/GenBank/DDBJ databases">
        <authorList>
            <consortium name="DOE Joint Genome Institute"/>
            <person name="Mondo S.J."/>
            <person name="Chang Y."/>
            <person name="Wang Y."/>
            <person name="Ahrendt S."/>
            <person name="Andreopoulos W."/>
            <person name="Barry K."/>
            <person name="Beard J."/>
            <person name="Benny G.L."/>
            <person name="Blankenship S."/>
            <person name="Bonito G."/>
            <person name="Cuomo C."/>
            <person name="Desiro A."/>
            <person name="Gervers K.A."/>
            <person name="Hundley H."/>
            <person name="Kuo A."/>
            <person name="LaButti K."/>
            <person name="Lang B.F."/>
            <person name="Lipzen A."/>
            <person name="O'Donnell K."/>
            <person name="Pangilinan J."/>
            <person name="Reynolds N."/>
            <person name="Sandor L."/>
            <person name="Smith M.W."/>
            <person name="Tsang A."/>
            <person name="Grigoriev I.V."/>
            <person name="Stajich J.E."/>
            <person name="Spatafora J.W."/>
        </authorList>
    </citation>
    <scope>NUCLEOTIDE SEQUENCE</scope>
    <source>
        <strain evidence="2">RSA 2281</strain>
    </source>
</reference>